<evidence type="ECO:0000313" key="4">
    <source>
        <dbReference type="Proteomes" id="UP000027135"/>
    </source>
</evidence>
<dbReference type="InterPro" id="IPR031311">
    <property type="entry name" value="CHIT_BIND_RR_consensus"/>
</dbReference>
<proteinExistence type="predicted"/>
<dbReference type="InterPro" id="IPR050468">
    <property type="entry name" value="Cuticle_Struct_Prot"/>
</dbReference>
<dbReference type="Pfam" id="PF00379">
    <property type="entry name" value="Chitin_bind_4"/>
    <property type="match status" value="2"/>
</dbReference>
<accession>A0A067QNF2</accession>
<dbReference type="PANTHER" id="PTHR10380">
    <property type="entry name" value="CUTICLE PROTEIN"/>
    <property type="match status" value="1"/>
</dbReference>
<dbReference type="GO" id="GO:0062129">
    <property type="term" value="C:chitin-based extracellular matrix"/>
    <property type="evidence" value="ECO:0007669"/>
    <property type="project" value="TreeGrafter"/>
</dbReference>
<dbReference type="PROSITE" id="PS00233">
    <property type="entry name" value="CHIT_BIND_RR_1"/>
    <property type="match status" value="2"/>
</dbReference>
<sequence length="232" mass="24937">SYETANEIQAQEEGYVKNLGNPEQETQFAQGGYQYTAPDGTRISLTYTADENGFVPQGAHLPTPPPIPEAIQRALEYIAAHPEENEAGAYSDSQPVTFVCLLQFLVVMTLLAAVRAAPQYGGQLQGQYSTPIPIISQNSIINPDGSYSYSYETGNGISAREEGFLKNAGNPETEAQVAQGQFSYIGDDGIPISLTYTADENGFVPQGAHLPTPPPIPPAIQRALQFLASQPE</sequence>
<protein>
    <submittedName>
        <fullName evidence="3">Endocuticle structural glycoprotein SgAbd-2</fullName>
    </submittedName>
</protein>
<organism evidence="3 4">
    <name type="scientific">Zootermopsis nevadensis</name>
    <name type="common">Dampwood termite</name>
    <dbReference type="NCBI Taxonomy" id="136037"/>
    <lineage>
        <taxon>Eukaryota</taxon>
        <taxon>Metazoa</taxon>
        <taxon>Ecdysozoa</taxon>
        <taxon>Arthropoda</taxon>
        <taxon>Hexapoda</taxon>
        <taxon>Insecta</taxon>
        <taxon>Pterygota</taxon>
        <taxon>Neoptera</taxon>
        <taxon>Polyneoptera</taxon>
        <taxon>Dictyoptera</taxon>
        <taxon>Blattodea</taxon>
        <taxon>Blattoidea</taxon>
        <taxon>Termitoidae</taxon>
        <taxon>Termopsidae</taxon>
        <taxon>Zootermopsis</taxon>
    </lineage>
</organism>
<dbReference type="Proteomes" id="UP000027135">
    <property type="component" value="Unassembled WGS sequence"/>
</dbReference>
<feature type="non-terminal residue" evidence="3">
    <location>
        <position position="1"/>
    </location>
</feature>
<dbReference type="EMBL" id="KK853203">
    <property type="protein sequence ID" value="KDR09882.1"/>
    <property type="molecule type" value="Genomic_DNA"/>
</dbReference>
<dbReference type="InParanoid" id="A0A067QNF2"/>
<dbReference type="PANTHER" id="PTHR10380:SF241">
    <property type="entry name" value="CUTICULAR PROTEIN 47EG-RELATED"/>
    <property type="match status" value="1"/>
</dbReference>
<keyword evidence="1 2" id="KW-0193">Cuticle</keyword>
<gene>
    <name evidence="3" type="ORF">L798_00431</name>
</gene>
<dbReference type="STRING" id="136037.A0A067QNF2"/>
<dbReference type="eggNOG" id="ENOG502S88E">
    <property type="taxonomic scope" value="Eukaryota"/>
</dbReference>
<dbReference type="OMA" id="CAFAANP"/>
<dbReference type="PROSITE" id="PS51155">
    <property type="entry name" value="CHIT_BIND_RR_2"/>
    <property type="match status" value="2"/>
</dbReference>
<feature type="non-terminal residue" evidence="3">
    <location>
        <position position="232"/>
    </location>
</feature>
<dbReference type="GO" id="GO:0008010">
    <property type="term" value="F:structural constituent of chitin-based larval cuticle"/>
    <property type="evidence" value="ECO:0007669"/>
    <property type="project" value="TreeGrafter"/>
</dbReference>
<dbReference type="InterPro" id="IPR000618">
    <property type="entry name" value="Insect_cuticle"/>
</dbReference>
<keyword evidence="4" id="KW-1185">Reference proteome</keyword>
<dbReference type="FunCoup" id="A0A067QNF2">
    <property type="interactions" value="15"/>
</dbReference>
<evidence type="ECO:0000256" key="2">
    <source>
        <dbReference type="PROSITE-ProRule" id="PRU00497"/>
    </source>
</evidence>
<dbReference type="AlphaFoldDB" id="A0A067QNF2"/>
<evidence type="ECO:0000313" key="3">
    <source>
        <dbReference type="EMBL" id="KDR09882.1"/>
    </source>
</evidence>
<reference evidence="3 4" key="1">
    <citation type="journal article" date="2014" name="Nat. Commun.">
        <title>Molecular traces of alternative social organization in a termite genome.</title>
        <authorList>
            <person name="Terrapon N."/>
            <person name="Li C."/>
            <person name="Robertson H.M."/>
            <person name="Ji L."/>
            <person name="Meng X."/>
            <person name="Booth W."/>
            <person name="Chen Z."/>
            <person name="Childers C.P."/>
            <person name="Glastad K.M."/>
            <person name="Gokhale K."/>
            <person name="Gowin J."/>
            <person name="Gronenberg W."/>
            <person name="Hermansen R.A."/>
            <person name="Hu H."/>
            <person name="Hunt B.G."/>
            <person name="Huylmans A.K."/>
            <person name="Khalil S.M."/>
            <person name="Mitchell R.D."/>
            <person name="Munoz-Torres M.C."/>
            <person name="Mustard J.A."/>
            <person name="Pan H."/>
            <person name="Reese J.T."/>
            <person name="Scharf M.E."/>
            <person name="Sun F."/>
            <person name="Vogel H."/>
            <person name="Xiao J."/>
            <person name="Yang W."/>
            <person name="Yang Z."/>
            <person name="Yang Z."/>
            <person name="Zhou J."/>
            <person name="Zhu J."/>
            <person name="Brent C.S."/>
            <person name="Elsik C.G."/>
            <person name="Goodisman M.A."/>
            <person name="Liberles D.A."/>
            <person name="Roe R.M."/>
            <person name="Vargo E.L."/>
            <person name="Vilcinskas A."/>
            <person name="Wang J."/>
            <person name="Bornberg-Bauer E."/>
            <person name="Korb J."/>
            <person name="Zhang G."/>
            <person name="Liebig J."/>
        </authorList>
    </citation>
    <scope>NUCLEOTIDE SEQUENCE [LARGE SCALE GENOMIC DNA]</scope>
    <source>
        <tissue evidence="3">Whole organism</tissue>
    </source>
</reference>
<evidence type="ECO:0000256" key="1">
    <source>
        <dbReference type="ARBA" id="ARBA00022460"/>
    </source>
</evidence>
<name>A0A067QNF2_ZOONE</name>
<dbReference type="PRINTS" id="PR00947">
    <property type="entry name" value="CUTICLE"/>
</dbReference>